<reference evidence="1 2" key="1">
    <citation type="submission" date="2024-09" db="EMBL/GenBank/DDBJ databases">
        <authorList>
            <person name="Sun Q."/>
            <person name="Mori K."/>
        </authorList>
    </citation>
    <scope>NUCLEOTIDE SEQUENCE [LARGE SCALE GENOMIC DNA]</scope>
    <source>
        <strain evidence="1 2">TBRC 4575</strain>
    </source>
</reference>
<proteinExistence type="predicted"/>
<organism evidence="1 2">
    <name type="scientific">Lactiplantibacillus plajomi</name>
    <dbReference type="NCBI Taxonomy" id="1457217"/>
    <lineage>
        <taxon>Bacteria</taxon>
        <taxon>Bacillati</taxon>
        <taxon>Bacillota</taxon>
        <taxon>Bacilli</taxon>
        <taxon>Lactobacillales</taxon>
        <taxon>Lactobacillaceae</taxon>
        <taxon>Lactiplantibacillus</taxon>
    </lineage>
</organism>
<protein>
    <submittedName>
        <fullName evidence="1">Uncharacterized protein</fullName>
    </submittedName>
</protein>
<evidence type="ECO:0000313" key="2">
    <source>
        <dbReference type="Proteomes" id="UP001589855"/>
    </source>
</evidence>
<sequence length="187" mass="20513">MMTKLLPVAVTAIGERMPQTAAYMTFVVNGQKFSTARKHTPFILKALSAGAAAHGRVTISTNQLQLADEAGRVFQSFALFSGAIVSLDLGLWHSQRREFGPRGHHAAWRYTLEITLVTSSGSFRCLNTDLTLLPALLAWARAYRITVNDPLALALRARGLPRLTEAQFDQLTRGTPYNARCQTIGAQ</sequence>
<dbReference type="RefSeq" id="WP_225425559.1">
    <property type="nucleotide sequence ID" value="NZ_BAABRM010000001.1"/>
</dbReference>
<comment type="caution">
    <text evidence="1">The sequence shown here is derived from an EMBL/GenBank/DDBJ whole genome shotgun (WGS) entry which is preliminary data.</text>
</comment>
<dbReference type="Proteomes" id="UP001589855">
    <property type="component" value="Unassembled WGS sequence"/>
</dbReference>
<accession>A0ABV6JZK1</accession>
<keyword evidence="2" id="KW-1185">Reference proteome</keyword>
<name>A0ABV6JZK1_9LACO</name>
<dbReference type="EMBL" id="JBHLUK010000002">
    <property type="protein sequence ID" value="MFC0422653.1"/>
    <property type="molecule type" value="Genomic_DNA"/>
</dbReference>
<evidence type="ECO:0000313" key="1">
    <source>
        <dbReference type="EMBL" id="MFC0422653.1"/>
    </source>
</evidence>
<gene>
    <name evidence="1" type="ORF">ACFFGS_00455</name>
</gene>